<proteinExistence type="inferred from homology"/>
<gene>
    <name evidence="7" type="ORF">B4O97_08440</name>
</gene>
<keyword evidence="4" id="KW-1133">Transmembrane helix</keyword>
<dbReference type="PROSITE" id="PS50885">
    <property type="entry name" value="HAMP"/>
    <property type="match status" value="1"/>
</dbReference>
<dbReference type="PRINTS" id="PR00260">
    <property type="entry name" value="CHEMTRNSDUCR"/>
</dbReference>
<dbReference type="Gene3D" id="1.10.287.950">
    <property type="entry name" value="Methyl-accepting chemotaxis protein"/>
    <property type="match status" value="2"/>
</dbReference>
<dbReference type="SUPFAM" id="SSF58104">
    <property type="entry name" value="Methyl-accepting chemotaxis protein (MCP) signaling domain"/>
    <property type="match status" value="1"/>
</dbReference>
<dbReference type="AlphaFoldDB" id="A0A1Y1RYP8"/>
<evidence type="ECO:0000256" key="1">
    <source>
        <dbReference type="ARBA" id="ARBA00023224"/>
    </source>
</evidence>
<evidence type="ECO:0000313" key="7">
    <source>
        <dbReference type="EMBL" id="ORC35662.1"/>
    </source>
</evidence>
<keyword evidence="8" id="KW-1185">Reference proteome</keyword>
<feature type="transmembrane region" description="Helical" evidence="4">
    <location>
        <begin position="98"/>
        <end position="120"/>
    </location>
</feature>
<dbReference type="PANTHER" id="PTHR32089:SF112">
    <property type="entry name" value="LYSOZYME-LIKE PROTEIN-RELATED"/>
    <property type="match status" value="1"/>
</dbReference>
<feature type="transmembrane region" description="Helical" evidence="4">
    <location>
        <begin position="182"/>
        <end position="203"/>
    </location>
</feature>
<feature type="domain" description="HAMP" evidence="6">
    <location>
        <begin position="240"/>
        <end position="294"/>
    </location>
</feature>
<dbReference type="EMBL" id="MWQY01000008">
    <property type="protein sequence ID" value="ORC35662.1"/>
    <property type="molecule type" value="Genomic_DNA"/>
</dbReference>
<dbReference type="InterPro" id="IPR004090">
    <property type="entry name" value="Chemotax_Me-accpt_rcpt"/>
</dbReference>
<dbReference type="SMART" id="SM00283">
    <property type="entry name" value="MA"/>
    <property type="match status" value="1"/>
</dbReference>
<protein>
    <recommendedName>
        <fullName evidence="9">Methyl-accepting transducer domain-containing protein</fullName>
    </recommendedName>
</protein>
<keyword evidence="1 3" id="KW-0807">Transducer</keyword>
<evidence type="ECO:0000256" key="2">
    <source>
        <dbReference type="ARBA" id="ARBA00029447"/>
    </source>
</evidence>
<evidence type="ECO:0000256" key="3">
    <source>
        <dbReference type="PROSITE-ProRule" id="PRU00284"/>
    </source>
</evidence>
<feature type="domain" description="Methyl-accepting transducer" evidence="5">
    <location>
        <begin position="341"/>
        <end position="563"/>
    </location>
</feature>
<sequence>MKEKSSILTKVFFYNLIIPLLLGGILRELLVALYNPYKVLDLQGRLLLGIRPTTYLMVLGFGIIAAGVISRMLQPLLRFLETGVQTPAARHAALRINWFLISIHAVFWLVGVTLMYAFVFKWQSPGGYPYPVALFSAVSMGLVTGIWTALTVNNVLFPAKERLRMTEIAQGEIDRFLVMKDYLILVSSAFALGAFLFIVSEFYRTADQIPAAFPSPVLSFCGMSLLFTGIALRMFSLSRRVDRFQLRRIRERLEELNAAEGDLTRLIPLVNFDDVGRISAGTNAFIHKLNSMIGKIRQLVQELSSSGGELSVAAGESSRIMENVRGLVSSLNERTIVHADTLKEATDSVLHILDNIRHLDGSIQEQAAGVEESSAAVRQMIGTIVEINRSFEELEADFSSLVGFAAGGREKIEIAVAQVGKVVQQAEKLNEANTLISSIAEQTNLLAMNAAIEAAHAGEHGAGFAVVAAEIRSLAENSANHSREIQGQLKTTVATIQSVVSAVEETKSAFTSVQELVERLHSLEREMLSSLEQQRIGGDEIVATLTEINQITSSVSSSAGEIADDAGTVKKHMEALAEISRALHDALTEVGDGTEQMEEAIRGMDAVSGENIRHIEGITHQVRRFRLDGENESE</sequence>
<evidence type="ECO:0000259" key="5">
    <source>
        <dbReference type="PROSITE" id="PS50111"/>
    </source>
</evidence>
<evidence type="ECO:0000256" key="4">
    <source>
        <dbReference type="SAM" id="Phobius"/>
    </source>
</evidence>
<keyword evidence="4" id="KW-0812">Transmembrane</keyword>
<dbReference type="Proteomes" id="UP000192343">
    <property type="component" value="Unassembled WGS sequence"/>
</dbReference>
<evidence type="ECO:0000313" key="8">
    <source>
        <dbReference type="Proteomes" id="UP000192343"/>
    </source>
</evidence>
<dbReference type="OrthoDB" id="359564at2"/>
<feature type="transmembrane region" description="Helical" evidence="4">
    <location>
        <begin position="54"/>
        <end position="77"/>
    </location>
</feature>
<reference evidence="7 8" key="1">
    <citation type="submission" date="2017-03" db="EMBL/GenBank/DDBJ databases">
        <title>Draft Genome sequence of Marispirochaeta sp. strain JC444.</title>
        <authorList>
            <person name="Shivani Y."/>
            <person name="Subhash Y."/>
            <person name="Sasikala C."/>
            <person name="Ramana C."/>
        </authorList>
    </citation>
    <scope>NUCLEOTIDE SEQUENCE [LARGE SCALE GENOMIC DNA]</scope>
    <source>
        <strain evidence="7 8">JC444</strain>
    </source>
</reference>
<dbReference type="PROSITE" id="PS50111">
    <property type="entry name" value="CHEMOTAXIS_TRANSDUC_2"/>
    <property type="match status" value="1"/>
</dbReference>
<accession>A0A1Y1RYP8</accession>
<comment type="similarity">
    <text evidence="2">Belongs to the methyl-accepting chemotaxis (MCP) protein family.</text>
</comment>
<dbReference type="GO" id="GO:0004888">
    <property type="term" value="F:transmembrane signaling receptor activity"/>
    <property type="evidence" value="ECO:0007669"/>
    <property type="project" value="InterPro"/>
</dbReference>
<feature type="transmembrane region" description="Helical" evidence="4">
    <location>
        <begin position="215"/>
        <end position="235"/>
    </location>
</feature>
<dbReference type="GO" id="GO:0016020">
    <property type="term" value="C:membrane"/>
    <property type="evidence" value="ECO:0007669"/>
    <property type="project" value="InterPro"/>
</dbReference>
<feature type="transmembrane region" description="Helical" evidence="4">
    <location>
        <begin position="132"/>
        <end position="156"/>
    </location>
</feature>
<comment type="caution">
    <text evidence="7">The sequence shown here is derived from an EMBL/GenBank/DDBJ whole genome shotgun (WGS) entry which is preliminary data.</text>
</comment>
<dbReference type="GO" id="GO:0006935">
    <property type="term" value="P:chemotaxis"/>
    <property type="evidence" value="ECO:0007669"/>
    <property type="project" value="InterPro"/>
</dbReference>
<dbReference type="Pfam" id="PF00015">
    <property type="entry name" value="MCPsignal"/>
    <property type="match status" value="1"/>
</dbReference>
<dbReference type="InterPro" id="IPR004089">
    <property type="entry name" value="MCPsignal_dom"/>
</dbReference>
<dbReference type="RefSeq" id="WP_083049984.1">
    <property type="nucleotide sequence ID" value="NZ_MWQY01000008.1"/>
</dbReference>
<name>A0A1Y1RYP8_9SPIO</name>
<organism evidence="7 8">
    <name type="scientific">Marispirochaeta aestuarii</name>
    <dbReference type="NCBI Taxonomy" id="1963862"/>
    <lineage>
        <taxon>Bacteria</taxon>
        <taxon>Pseudomonadati</taxon>
        <taxon>Spirochaetota</taxon>
        <taxon>Spirochaetia</taxon>
        <taxon>Spirochaetales</taxon>
        <taxon>Spirochaetaceae</taxon>
        <taxon>Marispirochaeta</taxon>
    </lineage>
</organism>
<feature type="transmembrane region" description="Helical" evidence="4">
    <location>
        <begin position="12"/>
        <end position="34"/>
    </location>
</feature>
<dbReference type="InterPro" id="IPR003660">
    <property type="entry name" value="HAMP_dom"/>
</dbReference>
<keyword evidence="4" id="KW-0472">Membrane</keyword>
<dbReference type="GO" id="GO:0007165">
    <property type="term" value="P:signal transduction"/>
    <property type="evidence" value="ECO:0007669"/>
    <property type="project" value="UniProtKB-KW"/>
</dbReference>
<dbReference type="STRING" id="1963862.B4O97_08440"/>
<evidence type="ECO:0000259" key="6">
    <source>
        <dbReference type="PROSITE" id="PS50885"/>
    </source>
</evidence>
<evidence type="ECO:0008006" key="9">
    <source>
        <dbReference type="Google" id="ProtNLM"/>
    </source>
</evidence>
<dbReference type="PANTHER" id="PTHR32089">
    <property type="entry name" value="METHYL-ACCEPTING CHEMOTAXIS PROTEIN MCPB"/>
    <property type="match status" value="1"/>
</dbReference>